<evidence type="ECO:0000256" key="4">
    <source>
        <dbReference type="ARBA" id="ARBA00022833"/>
    </source>
</evidence>
<dbReference type="RefSeq" id="WP_185271447.1">
    <property type="nucleotide sequence ID" value="NZ_CP055156.1"/>
</dbReference>
<gene>
    <name evidence="7" type="ORF">HUW51_20340</name>
</gene>
<dbReference type="GO" id="GO:0006526">
    <property type="term" value="P:L-arginine biosynthetic process"/>
    <property type="evidence" value="ECO:0007669"/>
    <property type="project" value="TreeGrafter"/>
</dbReference>
<dbReference type="Pfam" id="PF01546">
    <property type="entry name" value="Peptidase_M20"/>
    <property type="match status" value="1"/>
</dbReference>
<dbReference type="GO" id="GO:0046872">
    <property type="term" value="F:metal ion binding"/>
    <property type="evidence" value="ECO:0007669"/>
    <property type="project" value="UniProtKB-KW"/>
</dbReference>
<keyword evidence="4" id="KW-0862">Zinc</keyword>
<protein>
    <submittedName>
        <fullName evidence="7">M20 family metallo-hydrolase</fullName>
    </submittedName>
</protein>
<dbReference type="Proteomes" id="UP000515237">
    <property type="component" value="Chromosome"/>
</dbReference>
<dbReference type="GO" id="GO:0008777">
    <property type="term" value="F:acetylornithine deacetylase activity"/>
    <property type="evidence" value="ECO:0007669"/>
    <property type="project" value="TreeGrafter"/>
</dbReference>
<evidence type="ECO:0000256" key="1">
    <source>
        <dbReference type="ARBA" id="ARBA00001947"/>
    </source>
</evidence>
<dbReference type="AlphaFoldDB" id="A0A7G7GCS0"/>
<evidence type="ECO:0000259" key="6">
    <source>
        <dbReference type="Pfam" id="PF07687"/>
    </source>
</evidence>
<dbReference type="InterPro" id="IPR036264">
    <property type="entry name" value="Bact_exopeptidase_dim_dom"/>
</dbReference>
<name>A0A7G7GCS0_9BACT</name>
<dbReference type="Gene3D" id="3.40.630.10">
    <property type="entry name" value="Zn peptidases"/>
    <property type="match status" value="1"/>
</dbReference>
<organism evidence="7 8">
    <name type="scientific">Adhaeribacter swui</name>
    <dbReference type="NCBI Taxonomy" id="2086471"/>
    <lineage>
        <taxon>Bacteria</taxon>
        <taxon>Pseudomonadati</taxon>
        <taxon>Bacteroidota</taxon>
        <taxon>Cytophagia</taxon>
        <taxon>Cytophagales</taxon>
        <taxon>Hymenobacteraceae</taxon>
        <taxon>Adhaeribacter</taxon>
    </lineage>
</organism>
<keyword evidence="2" id="KW-0479">Metal-binding</keyword>
<dbReference type="SUPFAM" id="SSF55031">
    <property type="entry name" value="Bacterial exopeptidase dimerisation domain"/>
    <property type="match status" value="1"/>
</dbReference>
<dbReference type="PANTHER" id="PTHR43808:SF31">
    <property type="entry name" value="N-ACETYL-L-CITRULLINE DEACETYLASE"/>
    <property type="match status" value="1"/>
</dbReference>
<dbReference type="KEGG" id="aswu:HUW51_20340"/>
<proteinExistence type="predicted"/>
<evidence type="ECO:0000313" key="7">
    <source>
        <dbReference type="EMBL" id="QNF34954.1"/>
    </source>
</evidence>
<dbReference type="InterPro" id="IPR001261">
    <property type="entry name" value="ArgE/DapE_CS"/>
</dbReference>
<keyword evidence="8" id="KW-1185">Reference proteome</keyword>
<evidence type="ECO:0000256" key="3">
    <source>
        <dbReference type="ARBA" id="ARBA00022801"/>
    </source>
</evidence>
<dbReference type="PROSITE" id="PS00758">
    <property type="entry name" value="ARGE_DAPE_CPG2_1"/>
    <property type="match status" value="1"/>
</dbReference>
<keyword evidence="3 7" id="KW-0378">Hydrolase</keyword>
<evidence type="ECO:0000256" key="2">
    <source>
        <dbReference type="ARBA" id="ARBA00022723"/>
    </source>
</evidence>
<dbReference type="PANTHER" id="PTHR43808">
    <property type="entry name" value="ACETYLORNITHINE DEACETYLASE"/>
    <property type="match status" value="1"/>
</dbReference>
<reference evidence="7 8" key="1">
    <citation type="journal article" date="2018" name="Int. J. Syst. Evol. Microbiol.">
        <title>Adhaeribacter swui sp. nov., isolated from wet mud.</title>
        <authorList>
            <person name="Kim D.U."/>
            <person name="Kim K.W."/>
            <person name="Kang M.S."/>
            <person name="Kim J.Y."/>
            <person name="Jang J.H."/>
            <person name="Kim M.K."/>
        </authorList>
    </citation>
    <scope>NUCLEOTIDE SEQUENCE [LARGE SCALE GENOMIC DNA]</scope>
    <source>
        <strain evidence="7 8">KCTC 52873</strain>
    </source>
</reference>
<comment type="cofactor">
    <cofactor evidence="1">
        <name>Zn(2+)</name>
        <dbReference type="ChEBI" id="CHEBI:29105"/>
    </cofactor>
</comment>
<dbReference type="SUPFAM" id="SSF53187">
    <property type="entry name" value="Zn-dependent exopeptidases"/>
    <property type="match status" value="1"/>
</dbReference>
<evidence type="ECO:0000313" key="8">
    <source>
        <dbReference type="Proteomes" id="UP000515237"/>
    </source>
</evidence>
<dbReference type="Gene3D" id="3.30.70.360">
    <property type="match status" value="1"/>
</dbReference>
<dbReference type="InterPro" id="IPR002933">
    <property type="entry name" value="Peptidase_M20"/>
</dbReference>
<accession>A0A7G7GCS0</accession>
<feature type="domain" description="Peptidase M20 dimerisation" evidence="6">
    <location>
        <begin position="168"/>
        <end position="266"/>
    </location>
</feature>
<dbReference type="CDD" id="cd05651">
    <property type="entry name" value="M20_ArgE_DapE-like"/>
    <property type="match status" value="1"/>
</dbReference>
<dbReference type="InterPro" id="IPR011650">
    <property type="entry name" value="Peptidase_M20_dimer"/>
</dbReference>
<dbReference type="Pfam" id="PF07687">
    <property type="entry name" value="M20_dimer"/>
    <property type="match status" value="1"/>
</dbReference>
<dbReference type="EMBL" id="CP055156">
    <property type="protein sequence ID" value="QNF34954.1"/>
    <property type="molecule type" value="Genomic_DNA"/>
</dbReference>
<keyword evidence="5" id="KW-0170">Cobalt</keyword>
<dbReference type="InterPro" id="IPR050072">
    <property type="entry name" value="Peptidase_M20A"/>
</dbReference>
<sequence length="355" mass="39453">MPQDSLYEEAVQLLKSLIATESFSRQEENTADILHNFFKKNNIETHRERNNLWAFNKHYHPNKPTILLNSHHDTVKPNKDWTKDPFTPIVEEDKLYGLGSNDAGGCLVALLATFRHYYDQENLAYNLIMAATAEEEVSGVNGIELIIPQLGPIEFAIVGEPTQMHLAIAEKGLMVLDCLAKGTSGHAAREEGDNAIYKALPDINWIQNFKFPVVSELLGPVKMSVTVIKAGTQHNVVPDTCQFTVDVRVTDAYTSEEVLEIIKAHVACDVKPRSMRLKPSRIGKDTPVVQAGLALGRKLYGSPTTSDQALLTVPSLKLGPGDSARSHTADEFIYLSEIQEGITLYIQLLDKIIYE</sequence>
<evidence type="ECO:0000256" key="5">
    <source>
        <dbReference type="ARBA" id="ARBA00023285"/>
    </source>
</evidence>